<name>A0AAD7X8W6_9APHY</name>
<gene>
    <name evidence="1" type="ORF">ONZ51_g8073</name>
</gene>
<comment type="caution">
    <text evidence="1">The sequence shown here is derived from an EMBL/GenBank/DDBJ whole genome shotgun (WGS) entry which is preliminary data.</text>
</comment>
<keyword evidence="2" id="KW-1185">Reference proteome</keyword>
<reference evidence="1" key="1">
    <citation type="submission" date="2022-11" db="EMBL/GenBank/DDBJ databases">
        <title>Genome Sequence of Cubamyces cubensis.</title>
        <authorList>
            <person name="Buettner E."/>
        </authorList>
    </citation>
    <scope>NUCLEOTIDE SEQUENCE</scope>
    <source>
        <strain evidence="1">MPL-01</strain>
    </source>
</reference>
<organism evidence="1 2">
    <name type="scientific">Trametes cubensis</name>
    <dbReference type="NCBI Taxonomy" id="1111947"/>
    <lineage>
        <taxon>Eukaryota</taxon>
        <taxon>Fungi</taxon>
        <taxon>Dikarya</taxon>
        <taxon>Basidiomycota</taxon>
        <taxon>Agaricomycotina</taxon>
        <taxon>Agaricomycetes</taxon>
        <taxon>Polyporales</taxon>
        <taxon>Polyporaceae</taxon>
        <taxon>Trametes</taxon>
    </lineage>
</organism>
<dbReference type="AlphaFoldDB" id="A0AAD7X8W6"/>
<accession>A0AAD7X8W6</accession>
<proteinExistence type="predicted"/>
<protein>
    <submittedName>
        <fullName evidence="1">Uncharacterized protein</fullName>
    </submittedName>
</protein>
<evidence type="ECO:0000313" key="2">
    <source>
        <dbReference type="Proteomes" id="UP001215151"/>
    </source>
</evidence>
<evidence type="ECO:0000313" key="1">
    <source>
        <dbReference type="EMBL" id="KAJ8473112.1"/>
    </source>
</evidence>
<dbReference type="EMBL" id="JAPEVG010000234">
    <property type="protein sequence ID" value="KAJ8473112.1"/>
    <property type="molecule type" value="Genomic_DNA"/>
</dbReference>
<sequence>MAELLKGVENALLVRLTHERVAARVDAIVEQHNDPDGDNPGPDEHEFHCAARGCTGREERGGEGGKGEEKLTSGDVLRRTLAVLDVARDCACKVADANANAARVMSHDVIA</sequence>
<dbReference type="Proteomes" id="UP001215151">
    <property type="component" value="Unassembled WGS sequence"/>
</dbReference>